<dbReference type="GO" id="GO:0005829">
    <property type="term" value="C:cytosol"/>
    <property type="evidence" value="ECO:0007669"/>
    <property type="project" value="TreeGrafter"/>
</dbReference>
<dbReference type="GO" id="GO:0000724">
    <property type="term" value="P:double-strand break repair via homologous recombination"/>
    <property type="evidence" value="ECO:0007669"/>
    <property type="project" value="UniProtKB-UniRule"/>
</dbReference>
<dbReference type="CDD" id="cd17932">
    <property type="entry name" value="DEXQc_UvrD"/>
    <property type="match status" value="1"/>
</dbReference>
<dbReference type="Proteomes" id="UP000824164">
    <property type="component" value="Unassembled WGS sequence"/>
</dbReference>
<comment type="subunit">
    <text evidence="13">Heterodimer of AddA and AddB/RexB.</text>
</comment>
<dbReference type="FunFam" id="3.40.50.300:FF:001236">
    <property type="entry name" value="ATP-dependent helicase/nuclease subunit A"/>
    <property type="match status" value="1"/>
</dbReference>
<evidence type="ECO:0000256" key="12">
    <source>
        <dbReference type="ARBA" id="ARBA00048988"/>
    </source>
</evidence>
<keyword evidence="7 13" id="KW-0067">ATP-binding</keyword>
<dbReference type="Pfam" id="PF12705">
    <property type="entry name" value="PDDEXK_1"/>
    <property type="match status" value="1"/>
</dbReference>
<dbReference type="EC" id="5.6.2.4" evidence="13"/>
<feature type="domain" description="UvrD-like helicase ATP-binding" evidence="15">
    <location>
        <begin position="3"/>
        <end position="486"/>
    </location>
</feature>
<gene>
    <name evidence="13 17" type="primary">addA</name>
    <name evidence="17" type="ORF">IAB63_03120</name>
</gene>
<dbReference type="PANTHER" id="PTHR11070:SF48">
    <property type="entry name" value="ATP-DEPENDENT HELICASE_NUCLEASE SUBUNIT A"/>
    <property type="match status" value="1"/>
</dbReference>
<evidence type="ECO:0000256" key="8">
    <source>
        <dbReference type="ARBA" id="ARBA00023125"/>
    </source>
</evidence>
<dbReference type="GO" id="GO:0008408">
    <property type="term" value="F:3'-5' exonuclease activity"/>
    <property type="evidence" value="ECO:0007669"/>
    <property type="project" value="UniProtKB-UniRule"/>
</dbReference>
<accession>A0A9D1HFF8</accession>
<keyword evidence="6 13" id="KW-0269">Exonuclease</keyword>
<feature type="domain" description="UvrD-like helicase C-terminal" evidence="16">
    <location>
        <begin position="517"/>
        <end position="803"/>
    </location>
</feature>
<evidence type="ECO:0000256" key="6">
    <source>
        <dbReference type="ARBA" id="ARBA00022839"/>
    </source>
</evidence>
<keyword evidence="3 13" id="KW-0227">DNA damage</keyword>
<protein>
    <recommendedName>
        <fullName evidence="13">ATP-dependent helicase/nuclease subunit A</fullName>
        <ecNumber evidence="13">3.1.-.-</ecNumber>
        <ecNumber evidence="13">5.6.2.4</ecNumber>
    </recommendedName>
    <alternativeName>
        <fullName evidence="13">ATP-dependent helicase/nuclease AddA</fullName>
    </alternativeName>
    <alternativeName>
        <fullName evidence="13">DNA 3'-5' helicase AddA</fullName>
    </alternativeName>
</protein>
<dbReference type="AlphaFoldDB" id="A0A9D1HFF8"/>
<dbReference type="GO" id="GO:0043138">
    <property type="term" value="F:3'-5' DNA helicase activity"/>
    <property type="evidence" value="ECO:0007669"/>
    <property type="project" value="UniProtKB-UniRule"/>
</dbReference>
<evidence type="ECO:0000256" key="9">
    <source>
        <dbReference type="ARBA" id="ARBA00023204"/>
    </source>
</evidence>
<dbReference type="Gene3D" id="3.90.320.10">
    <property type="match status" value="1"/>
</dbReference>
<evidence type="ECO:0000256" key="11">
    <source>
        <dbReference type="ARBA" id="ARBA00034617"/>
    </source>
</evidence>
<evidence type="ECO:0000256" key="13">
    <source>
        <dbReference type="HAMAP-Rule" id="MF_01451"/>
    </source>
</evidence>
<feature type="binding site" evidence="14">
    <location>
        <begin position="24"/>
        <end position="31"/>
    </location>
    <ligand>
        <name>ATP</name>
        <dbReference type="ChEBI" id="CHEBI:30616"/>
    </ligand>
</feature>
<evidence type="ECO:0000259" key="15">
    <source>
        <dbReference type="PROSITE" id="PS51198"/>
    </source>
</evidence>
<sequence>MSVTWTEEQKKVIISDGRSLLVSAAAGSGKTAVLVERIIHKICDGPSPLDIDRLLVVTFTKAAAAEMKERVDGALDRRIEAEPDNDHLKRQKMLMGSAWITTIDSFCMRVLREHFNDIDLDPSFRVGDEYELTLLKQDILEDMLEEWYEKQDEDFLRFVDAYAGGKTDYGVEDMILRLYDFSQSWPWPDKWLDGCVSRLEDDSAAFDASEIARLIKEETRHSVRGALHMLCRAKEICESPGGPFHYLPMIEEDLRQAESLNTLWNGENWADFDQFREKIGSFEWMALSRKRPKDVDGDKKDQVKELRSRVKDLFQKLIRDYFTRDAKQIGEECEAIAPLMRAYVRLVKDFSERYQKRKQKKNLIDFSDQEHMALDILVRPPEVMDTEHLKAVRLEVTETAKGYARQFEEIMCDEYQDSNMVQETLLNSISREQEGRPNIFVVGDVKQSIYRFRMAAPEIFVSKYETFSKEESAHQRIDLHKNFRSRKCVLDSVNRLFERLMIPEVGGISYDADAALYPGMAYADTELSVADKSELLLLDTTAEGEEERIPGRILEARMIGMRIQEMMSETGRLHVWDNDRKVYRPAEYADMVILLRSTKTAAADYIQTLNDMGIPAIGSTSAGFFDTREIQLMLNMLRILDNPLQDIPMAAVLHSEIGGFSSEDLAWLRAGRKKEELYTTLKAFGEERQDELGRKCRNFLKLYGGLRRKKSYLSLHQLIWEIYMQTGYDQTAQAMNGGSLRRANLRRLVEYAKDYEKTSYRGLFHFIRYVERLKEYKVDMGEAVLPGEAGQAVRIMSIHASKGLEYPICFVAGLGRKINSQESREKIVIHPALGLAADRIDADRRTRRETLLKKVVARQLLADAKGEELRILYVALTRAREKLILVGSMEHLDKAEERWRTCVPEKGETLDYHTIKNAGTMLDWIMLAVFAQEDEGTFDCRRIHTAHLDLEMMQRQAKSMDRTEKLRQLERPAPENMPIYEQLTHIFSWRYPKKWLTRIHGKMTVSELKKMTGEAEKGRLLYPADEGKTIPDFMQDGHSQESDGNNLATERGTAVHKILEYLPWGQIASRSDMERLVDQWIDSGKIPKEWDDLVDRDAIWMFIQSPIGSRMKKADRQGHLHREQPFVIGFPVGETVGASPEAAGSDETVLIQGVIDAWFEEEDGLVLLDYKTDRVRSGQAGREQLIRRYRVQLEYYQKALERITGKRVKERLIYSVALGEAILC</sequence>
<evidence type="ECO:0000256" key="1">
    <source>
        <dbReference type="ARBA" id="ARBA00022722"/>
    </source>
</evidence>
<dbReference type="SUPFAM" id="SSF52540">
    <property type="entry name" value="P-loop containing nucleoside triphosphate hydrolases"/>
    <property type="match status" value="1"/>
</dbReference>
<dbReference type="EMBL" id="DVLT01000021">
    <property type="protein sequence ID" value="HIU02228.1"/>
    <property type="molecule type" value="Genomic_DNA"/>
</dbReference>
<dbReference type="HAMAP" id="MF_01451">
    <property type="entry name" value="AddA"/>
    <property type="match status" value="1"/>
</dbReference>
<keyword evidence="9 13" id="KW-0234">DNA repair</keyword>
<dbReference type="EC" id="3.1.-.-" evidence="13"/>
<dbReference type="Pfam" id="PF00580">
    <property type="entry name" value="UvrD-helicase"/>
    <property type="match status" value="1"/>
</dbReference>
<evidence type="ECO:0000256" key="4">
    <source>
        <dbReference type="ARBA" id="ARBA00022801"/>
    </source>
</evidence>
<comment type="function">
    <text evidence="13">The heterodimer acts as both an ATP-dependent DNA helicase and an ATP-dependent, dual-direction single-stranded exonuclease. Recognizes the chi site generating a DNA molecule suitable for the initiation of homologous recombination. The AddA nuclease domain is required for chi fragment generation; this subunit has the helicase and 3' -&gt; 5' nuclease activities.</text>
</comment>
<keyword evidence="1 13" id="KW-0540">Nuclease</keyword>
<proteinExistence type="inferred from homology"/>
<dbReference type="Gene3D" id="3.40.50.300">
    <property type="entry name" value="P-loop containing nucleotide triphosphate hydrolases"/>
    <property type="match status" value="4"/>
</dbReference>
<dbReference type="InterPro" id="IPR014017">
    <property type="entry name" value="DNA_helicase_UvrD-like_C"/>
</dbReference>
<dbReference type="PROSITE" id="PS51217">
    <property type="entry name" value="UVRD_HELICASE_CTER"/>
    <property type="match status" value="1"/>
</dbReference>
<keyword evidence="5 13" id="KW-0347">Helicase</keyword>
<dbReference type="SUPFAM" id="SSF52980">
    <property type="entry name" value="Restriction endonuclease-like"/>
    <property type="match status" value="1"/>
</dbReference>
<dbReference type="InterPro" id="IPR014152">
    <property type="entry name" value="AddA"/>
</dbReference>
<keyword evidence="8 13" id="KW-0238">DNA-binding</keyword>
<evidence type="ECO:0000313" key="18">
    <source>
        <dbReference type="Proteomes" id="UP000824164"/>
    </source>
</evidence>
<organism evidence="17 18">
    <name type="scientific">Candidatus Onthocola gallistercoris</name>
    <dbReference type="NCBI Taxonomy" id="2840876"/>
    <lineage>
        <taxon>Bacteria</taxon>
        <taxon>Bacillati</taxon>
        <taxon>Bacillota</taxon>
        <taxon>Bacilli</taxon>
        <taxon>Candidatus Onthocola</taxon>
    </lineage>
</organism>
<dbReference type="PANTHER" id="PTHR11070">
    <property type="entry name" value="UVRD / RECB / PCRA DNA HELICASE FAMILY MEMBER"/>
    <property type="match status" value="1"/>
</dbReference>
<dbReference type="NCBIfam" id="TIGR02785">
    <property type="entry name" value="addA_Gpos"/>
    <property type="match status" value="1"/>
</dbReference>
<dbReference type="InterPro" id="IPR011604">
    <property type="entry name" value="PDDEXK-like_dom_sf"/>
</dbReference>
<evidence type="ECO:0000256" key="5">
    <source>
        <dbReference type="ARBA" id="ARBA00022806"/>
    </source>
</evidence>
<dbReference type="InterPro" id="IPR011335">
    <property type="entry name" value="Restrct_endonuc-II-like"/>
</dbReference>
<evidence type="ECO:0000256" key="14">
    <source>
        <dbReference type="PROSITE-ProRule" id="PRU00560"/>
    </source>
</evidence>
<dbReference type="GO" id="GO:0003690">
    <property type="term" value="F:double-stranded DNA binding"/>
    <property type="evidence" value="ECO:0007669"/>
    <property type="project" value="UniProtKB-UniRule"/>
</dbReference>
<dbReference type="InterPro" id="IPR014016">
    <property type="entry name" value="UvrD-like_ATP-bd"/>
</dbReference>
<reference evidence="17" key="2">
    <citation type="journal article" date="2021" name="PeerJ">
        <title>Extensive microbial diversity within the chicken gut microbiome revealed by metagenomics and culture.</title>
        <authorList>
            <person name="Gilroy R."/>
            <person name="Ravi A."/>
            <person name="Getino M."/>
            <person name="Pursley I."/>
            <person name="Horton D.L."/>
            <person name="Alikhan N.F."/>
            <person name="Baker D."/>
            <person name="Gharbi K."/>
            <person name="Hall N."/>
            <person name="Watson M."/>
            <person name="Adriaenssens E.M."/>
            <person name="Foster-Nyarko E."/>
            <person name="Jarju S."/>
            <person name="Secka A."/>
            <person name="Antonio M."/>
            <person name="Oren A."/>
            <person name="Chaudhuri R.R."/>
            <person name="La Ragione R."/>
            <person name="Hildebrand F."/>
            <person name="Pallen M.J."/>
        </authorList>
    </citation>
    <scope>NUCLEOTIDE SEQUENCE</scope>
    <source>
        <strain evidence="17">CHK187-14744</strain>
    </source>
</reference>
<evidence type="ECO:0000256" key="3">
    <source>
        <dbReference type="ARBA" id="ARBA00022763"/>
    </source>
</evidence>
<keyword evidence="4 13" id="KW-0378">Hydrolase</keyword>
<reference evidence="17" key="1">
    <citation type="submission" date="2020-10" db="EMBL/GenBank/DDBJ databases">
        <authorList>
            <person name="Gilroy R."/>
        </authorList>
    </citation>
    <scope>NUCLEOTIDE SEQUENCE</scope>
    <source>
        <strain evidence="17">CHK187-14744</strain>
    </source>
</reference>
<evidence type="ECO:0000256" key="7">
    <source>
        <dbReference type="ARBA" id="ARBA00022840"/>
    </source>
</evidence>
<dbReference type="Pfam" id="PF13361">
    <property type="entry name" value="UvrD_C"/>
    <property type="match status" value="1"/>
</dbReference>
<comment type="similarity">
    <text evidence="13">Belongs to the helicase family. AddA subfamily.</text>
</comment>
<comment type="cofactor">
    <cofactor evidence="13">
        <name>Mg(2+)</name>
        <dbReference type="ChEBI" id="CHEBI:18420"/>
    </cofactor>
</comment>
<evidence type="ECO:0000256" key="10">
    <source>
        <dbReference type="ARBA" id="ARBA00023235"/>
    </source>
</evidence>
<dbReference type="InterPro" id="IPR000212">
    <property type="entry name" value="DNA_helicase_UvrD/REP"/>
</dbReference>
<keyword evidence="2 13" id="KW-0547">Nucleotide-binding</keyword>
<dbReference type="GO" id="GO:0033202">
    <property type="term" value="C:DNA helicase complex"/>
    <property type="evidence" value="ECO:0007669"/>
    <property type="project" value="TreeGrafter"/>
</dbReference>
<comment type="catalytic activity">
    <reaction evidence="11 13">
        <text>Couples ATP hydrolysis with the unwinding of duplex DNA by translocating in the 3'-5' direction.</text>
        <dbReference type="EC" id="5.6.2.4"/>
    </reaction>
</comment>
<comment type="catalytic activity">
    <reaction evidence="12 13">
        <text>ATP + H2O = ADP + phosphate + H(+)</text>
        <dbReference type="Rhea" id="RHEA:13065"/>
        <dbReference type="ChEBI" id="CHEBI:15377"/>
        <dbReference type="ChEBI" id="CHEBI:15378"/>
        <dbReference type="ChEBI" id="CHEBI:30616"/>
        <dbReference type="ChEBI" id="CHEBI:43474"/>
        <dbReference type="ChEBI" id="CHEBI:456216"/>
        <dbReference type="EC" id="5.6.2.4"/>
    </reaction>
</comment>
<dbReference type="PROSITE" id="PS51198">
    <property type="entry name" value="UVRD_HELICASE_ATP_BIND"/>
    <property type="match status" value="1"/>
</dbReference>
<name>A0A9D1HFF8_9FIRM</name>
<evidence type="ECO:0000313" key="17">
    <source>
        <dbReference type="EMBL" id="HIU02228.1"/>
    </source>
</evidence>
<dbReference type="InterPro" id="IPR027417">
    <property type="entry name" value="P-loop_NTPase"/>
</dbReference>
<keyword evidence="10 13" id="KW-0413">Isomerase</keyword>
<dbReference type="GO" id="GO:0005524">
    <property type="term" value="F:ATP binding"/>
    <property type="evidence" value="ECO:0007669"/>
    <property type="project" value="UniProtKB-UniRule"/>
</dbReference>
<evidence type="ECO:0000259" key="16">
    <source>
        <dbReference type="PROSITE" id="PS51217"/>
    </source>
</evidence>
<evidence type="ECO:0000256" key="2">
    <source>
        <dbReference type="ARBA" id="ARBA00022741"/>
    </source>
</evidence>
<comment type="caution">
    <text evidence="17">The sequence shown here is derived from an EMBL/GenBank/DDBJ whole genome shotgun (WGS) entry which is preliminary data.</text>
</comment>
<dbReference type="InterPro" id="IPR038726">
    <property type="entry name" value="PDDEXK_AddAB-type"/>
</dbReference>